<dbReference type="EMBL" id="JACMYG010000003">
    <property type="protein sequence ID" value="MBC2688881.1"/>
    <property type="molecule type" value="Genomic_DNA"/>
</dbReference>
<dbReference type="Proteomes" id="UP000526003">
    <property type="component" value="Unassembled WGS sequence"/>
</dbReference>
<evidence type="ECO:0000313" key="2">
    <source>
        <dbReference type="Proteomes" id="UP000526003"/>
    </source>
</evidence>
<keyword evidence="2" id="KW-1185">Reference proteome</keyword>
<dbReference type="AlphaFoldDB" id="A0A7X1GAN5"/>
<dbReference type="RefSeq" id="WP_166591178.1">
    <property type="nucleotide sequence ID" value="NZ_CP090311.1"/>
</dbReference>
<sequence>MGATIPFHDGVYTCSDEPENNAVDQAPRIIVDVHREQARSYKVMHRASAVLSFATLLD</sequence>
<protein>
    <submittedName>
        <fullName evidence="1">Uncharacterized protein</fullName>
    </submittedName>
</protein>
<proteinExistence type="predicted"/>
<gene>
    <name evidence="1" type="ORF">H7995_03600</name>
</gene>
<reference evidence="1 2" key="1">
    <citation type="submission" date="2020-08" db="EMBL/GenBank/DDBJ databases">
        <title>Pseudomonas sp. nov.</title>
        <authorList>
            <person name="Gieschler S."/>
            <person name="Fiedler G."/>
            <person name="Brinks E."/>
            <person name="Boehnlein C."/>
            <person name="Franz C.M.A.P."/>
            <person name="Kabisch J."/>
        </authorList>
    </citation>
    <scope>NUCLEOTIDE SEQUENCE [LARGE SCALE GENOMIC DNA]</scope>
    <source>
        <strain evidence="1 2">MBT-1</strain>
    </source>
</reference>
<evidence type="ECO:0000313" key="1">
    <source>
        <dbReference type="EMBL" id="MBC2688881.1"/>
    </source>
</evidence>
<name>A0A7X1GAN5_9PSED</name>
<accession>A0A7X1GAN5</accession>
<comment type="caution">
    <text evidence="1">The sequence shown here is derived from an EMBL/GenBank/DDBJ whole genome shotgun (WGS) entry which is preliminary data.</text>
</comment>
<organism evidence="1 2">
    <name type="scientific">Pseudomonas kielensis</name>
    <dbReference type="NCBI Taxonomy" id="2762577"/>
    <lineage>
        <taxon>Bacteria</taxon>
        <taxon>Pseudomonadati</taxon>
        <taxon>Pseudomonadota</taxon>
        <taxon>Gammaproteobacteria</taxon>
        <taxon>Pseudomonadales</taxon>
        <taxon>Pseudomonadaceae</taxon>
        <taxon>Pseudomonas</taxon>
    </lineage>
</organism>